<keyword evidence="1" id="KW-0547">Nucleotide-binding</keyword>
<name>A0A9N9UHD5_9HYPO</name>
<dbReference type="PANTHER" id="PTHR14187">
    <property type="entry name" value="ALPHA KINASE/ELONGATION FACTOR 2 KINASE"/>
    <property type="match status" value="1"/>
</dbReference>
<reference evidence="3" key="1">
    <citation type="submission" date="2021-10" db="EMBL/GenBank/DDBJ databases">
        <authorList>
            <person name="Piombo E."/>
        </authorList>
    </citation>
    <scope>NUCLEOTIDE SEQUENCE</scope>
</reference>
<accession>A0A9N9UHD5</accession>
<comment type="caution">
    <text evidence="3">The sequence shown here is derived from an EMBL/GenBank/DDBJ whole genome shotgun (WGS) entry which is preliminary data.</text>
</comment>
<organism evidence="3 4">
    <name type="scientific">Clonostachys byssicola</name>
    <dbReference type="NCBI Taxonomy" id="160290"/>
    <lineage>
        <taxon>Eukaryota</taxon>
        <taxon>Fungi</taxon>
        <taxon>Dikarya</taxon>
        <taxon>Ascomycota</taxon>
        <taxon>Pezizomycotina</taxon>
        <taxon>Sordariomycetes</taxon>
        <taxon>Hypocreomycetidae</taxon>
        <taxon>Hypocreales</taxon>
        <taxon>Bionectriaceae</taxon>
        <taxon>Clonostachys</taxon>
    </lineage>
</organism>
<protein>
    <submittedName>
        <fullName evidence="3">Uncharacterized protein</fullName>
    </submittedName>
</protein>
<keyword evidence="2" id="KW-0067">ATP-binding</keyword>
<dbReference type="EMBL" id="CABFNO020001467">
    <property type="protein sequence ID" value="CAG9989530.1"/>
    <property type="molecule type" value="Genomic_DNA"/>
</dbReference>
<gene>
    <name evidence="3" type="ORF">CBYS24578_00005224</name>
</gene>
<dbReference type="CDD" id="cd10170">
    <property type="entry name" value="ASKHA_NBD_HSP70"/>
    <property type="match status" value="1"/>
</dbReference>
<sequence>MPKKRNANNDSWDPKAVSKKIKATRDTDLEEFLVIGIDFGTTYSGVGWATAEDFGNDQINFITIWPDADLEEAKVPSTLVYTPEGTLSWGYQVPFEDKDRLSWFKLLLLRDADLPKEIKESEPLLRARKVLEKLGKTPVEVIADYLRKLWEHALEIIAKARSSTLVDLLKFHVVLTVPASWKDYARRAMKDAAKRAGITSDRPAGETVLSFAMEPEAAALATIWEKERHLKEDDVYMICDAGGGTVDIITYKVGSLNPIELHEAAGGEAGICGGMFIDEKFRLVCKARLGRHWFNLTLKGIGEIMQSQWEHGIKTIFSSKNDKKKHIISVPAEAFATKDDMNDLSREPKIIDGRIYFSVSDIKKAFDQSFAKIGELVSRQISTSAPYPVTAIILVGGLGSSPYLYEYLSTKYKGKPEVLQAGGTKPRSAICRGAVYKGFMDRLNGNPTGLSARAHMSVVSTISRLSVGVEIYQPFRKGFHREEDKYWEPLEGKYIARHQMRWYLKKGDVVMAAEPIKHLFYQLFGNESNKTEITIELLQCELDDPPSRRDGSVTKMGSIRCQISHLVKDFEDFVSAEFETCKKMSYEVDMVPSGASTVFTLHFKGKKLGTHECQLDLT</sequence>
<dbReference type="PANTHER" id="PTHR14187:SF5">
    <property type="entry name" value="HEAT SHOCK 70 KDA PROTEIN 12A"/>
    <property type="match status" value="1"/>
</dbReference>
<dbReference type="PRINTS" id="PR00301">
    <property type="entry name" value="HEATSHOCK70"/>
</dbReference>
<proteinExistence type="predicted"/>
<dbReference type="OrthoDB" id="2963168at2759"/>
<dbReference type="SUPFAM" id="SSF53067">
    <property type="entry name" value="Actin-like ATPase domain"/>
    <property type="match status" value="2"/>
</dbReference>
<dbReference type="GO" id="GO:0005524">
    <property type="term" value="F:ATP binding"/>
    <property type="evidence" value="ECO:0007669"/>
    <property type="project" value="UniProtKB-KW"/>
</dbReference>
<evidence type="ECO:0000313" key="4">
    <source>
        <dbReference type="Proteomes" id="UP000754883"/>
    </source>
</evidence>
<dbReference type="GO" id="GO:0140662">
    <property type="term" value="F:ATP-dependent protein folding chaperone"/>
    <property type="evidence" value="ECO:0007669"/>
    <property type="project" value="InterPro"/>
</dbReference>
<dbReference type="InterPro" id="IPR013126">
    <property type="entry name" value="Hsp_70_fam"/>
</dbReference>
<dbReference type="Gene3D" id="3.30.420.40">
    <property type="match status" value="1"/>
</dbReference>
<evidence type="ECO:0000256" key="1">
    <source>
        <dbReference type="ARBA" id="ARBA00022741"/>
    </source>
</evidence>
<evidence type="ECO:0000256" key="2">
    <source>
        <dbReference type="ARBA" id="ARBA00022840"/>
    </source>
</evidence>
<dbReference type="AlphaFoldDB" id="A0A9N9UHD5"/>
<dbReference type="Pfam" id="PF00012">
    <property type="entry name" value="HSP70"/>
    <property type="match status" value="1"/>
</dbReference>
<keyword evidence="4" id="KW-1185">Reference proteome</keyword>
<evidence type="ECO:0000313" key="3">
    <source>
        <dbReference type="EMBL" id="CAG9989530.1"/>
    </source>
</evidence>
<dbReference type="InterPro" id="IPR043129">
    <property type="entry name" value="ATPase_NBD"/>
</dbReference>
<dbReference type="Proteomes" id="UP000754883">
    <property type="component" value="Unassembled WGS sequence"/>
</dbReference>